<dbReference type="PROSITE" id="PS00198">
    <property type="entry name" value="4FE4S_FER_1"/>
    <property type="match status" value="1"/>
</dbReference>
<reference evidence="6" key="1">
    <citation type="journal article" date="2014" name="Front. Microbiol.">
        <title>High frequency of phylogenetically diverse reductive dehalogenase-homologous genes in deep subseafloor sedimentary metagenomes.</title>
        <authorList>
            <person name="Kawai M."/>
            <person name="Futagami T."/>
            <person name="Toyoda A."/>
            <person name="Takaki Y."/>
            <person name="Nishi S."/>
            <person name="Hori S."/>
            <person name="Arai W."/>
            <person name="Tsubouchi T."/>
            <person name="Morono Y."/>
            <person name="Uchiyama I."/>
            <person name="Ito T."/>
            <person name="Fujiyama A."/>
            <person name="Inagaki F."/>
            <person name="Takami H."/>
        </authorList>
    </citation>
    <scope>NUCLEOTIDE SEQUENCE</scope>
    <source>
        <strain evidence="6">Expedition CK06-06</strain>
    </source>
</reference>
<evidence type="ECO:0000256" key="3">
    <source>
        <dbReference type="ARBA" id="ARBA00023004"/>
    </source>
</evidence>
<feature type="domain" description="4Fe-4S ferredoxin-type" evidence="5">
    <location>
        <begin position="46"/>
        <end position="75"/>
    </location>
</feature>
<dbReference type="AlphaFoldDB" id="X1ERE1"/>
<dbReference type="GO" id="GO:0046872">
    <property type="term" value="F:metal ion binding"/>
    <property type="evidence" value="ECO:0007669"/>
    <property type="project" value="UniProtKB-KW"/>
</dbReference>
<evidence type="ECO:0000256" key="4">
    <source>
        <dbReference type="ARBA" id="ARBA00023014"/>
    </source>
</evidence>
<dbReference type="PROSITE" id="PS51379">
    <property type="entry name" value="4FE4S_FER_2"/>
    <property type="match status" value="2"/>
</dbReference>
<dbReference type="Pfam" id="PF12837">
    <property type="entry name" value="Fer4_6"/>
    <property type="match status" value="1"/>
</dbReference>
<dbReference type="PANTHER" id="PTHR43687:SF1">
    <property type="entry name" value="FERREDOXIN III"/>
    <property type="match status" value="1"/>
</dbReference>
<dbReference type="Gene3D" id="3.30.70.20">
    <property type="match status" value="1"/>
</dbReference>
<dbReference type="Pfam" id="PF00037">
    <property type="entry name" value="Fer4"/>
    <property type="match status" value="1"/>
</dbReference>
<keyword evidence="3" id="KW-0408">Iron</keyword>
<gene>
    <name evidence="6" type="ORF">S01H4_57954</name>
</gene>
<name>X1ERE1_9ZZZZ</name>
<organism evidence="6">
    <name type="scientific">marine sediment metagenome</name>
    <dbReference type="NCBI Taxonomy" id="412755"/>
    <lineage>
        <taxon>unclassified sequences</taxon>
        <taxon>metagenomes</taxon>
        <taxon>ecological metagenomes</taxon>
    </lineage>
</organism>
<evidence type="ECO:0000256" key="1">
    <source>
        <dbReference type="ARBA" id="ARBA00022485"/>
    </source>
</evidence>
<dbReference type="SUPFAM" id="SSF54862">
    <property type="entry name" value="4Fe-4S ferredoxins"/>
    <property type="match status" value="1"/>
</dbReference>
<dbReference type="InterPro" id="IPR017900">
    <property type="entry name" value="4Fe4S_Fe_S_CS"/>
</dbReference>
<dbReference type="EMBL" id="BART01033800">
    <property type="protein sequence ID" value="GAH11208.1"/>
    <property type="molecule type" value="Genomic_DNA"/>
</dbReference>
<dbReference type="Gene3D" id="3.30.70.3270">
    <property type="match status" value="1"/>
</dbReference>
<dbReference type="InterPro" id="IPR017896">
    <property type="entry name" value="4Fe4S_Fe-S-bd"/>
</dbReference>
<keyword evidence="1" id="KW-0004">4Fe-4S</keyword>
<dbReference type="GO" id="GO:0051539">
    <property type="term" value="F:4 iron, 4 sulfur cluster binding"/>
    <property type="evidence" value="ECO:0007669"/>
    <property type="project" value="UniProtKB-KW"/>
</dbReference>
<protein>
    <recommendedName>
        <fullName evidence="5">4Fe-4S ferredoxin-type domain-containing protein</fullName>
    </recommendedName>
</protein>
<keyword evidence="2" id="KW-0479">Metal-binding</keyword>
<sequence>MKYGNSDYKKHVKMIKGVTIATDPEKCTGCGECFKVCIYDGLKMVKGKSVHTDNCIGCGQCEVACPNDAISIKFDENMDIEEVVEEIIERYEKIVDISG</sequence>
<evidence type="ECO:0000256" key="2">
    <source>
        <dbReference type="ARBA" id="ARBA00022723"/>
    </source>
</evidence>
<comment type="caution">
    <text evidence="6">The sequence shown here is derived from an EMBL/GenBank/DDBJ whole genome shotgun (WGS) entry which is preliminary data.</text>
</comment>
<proteinExistence type="predicted"/>
<keyword evidence="4" id="KW-0411">Iron-sulfur</keyword>
<evidence type="ECO:0000259" key="5">
    <source>
        <dbReference type="PROSITE" id="PS51379"/>
    </source>
</evidence>
<dbReference type="PANTHER" id="PTHR43687">
    <property type="entry name" value="ADENYLYLSULFATE REDUCTASE, BETA SUBUNIT"/>
    <property type="match status" value="1"/>
</dbReference>
<dbReference type="InterPro" id="IPR050572">
    <property type="entry name" value="Fe-S_Ferredoxin"/>
</dbReference>
<accession>X1ERE1</accession>
<evidence type="ECO:0000313" key="6">
    <source>
        <dbReference type="EMBL" id="GAH11208.1"/>
    </source>
</evidence>
<feature type="domain" description="4Fe-4S ferredoxin-type" evidence="5">
    <location>
        <begin position="18"/>
        <end position="45"/>
    </location>
</feature>